<dbReference type="PANTHER" id="PTHR43261">
    <property type="entry name" value="TRANSLATION ELONGATION FACTOR G-RELATED"/>
    <property type="match status" value="1"/>
</dbReference>
<accession>A0A139A041</accession>
<evidence type="ECO:0000256" key="4">
    <source>
        <dbReference type="ARBA" id="ARBA00023134"/>
    </source>
</evidence>
<keyword evidence="3" id="KW-0496">Mitochondrion</keyword>
<dbReference type="EMBL" id="KQ965836">
    <property type="protein sequence ID" value="KXS10131.1"/>
    <property type="molecule type" value="Genomic_DNA"/>
</dbReference>
<keyword evidence="8" id="KW-1185">Reference proteome</keyword>
<keyword evidence="7" id="KW-0378">Hydrolase</keyword>
<dbReference type="PRINTS" id="PR00315">
    <property type="entry name" value="ELONGATNFCT"/>
</dbReference>
<feature type="region of interest" description="Disordered" evidence="5">
    <location>
        <begin position="54"/>
        <end position="90"/>
    </location>
</feature>
<dbReference type="Pfam" id="PF14492">
    <property type="entry name" value="EFG_III"/>
    <property type="match status" value="1"/>
</dbReference>
<dbReference type="CDD" id="cd03713">
    <property type="entry name" value="EFG_mtEFG_C"/>
    <property type="match status" value="1"/>
</dbReference>
<dbReference type="PANTHER" id="PTHR43261:SF1">
    <property type="entry name" value="RIBOSOME-RELEASING FACTOR 2, MITOCHONDRIAL"/>
    <property type="match status" value="1"/>
</dbReference>
<gene>
    <name evidence="7" type="ORF">M427DRAFT_139911</name>
</gene>
<dbReference type="OMA" id="YAGNIMG"/>
<dbReference type="SUPFAM" id="SSF50447">
    <property type="entry name" value="Translation proteins"/>
    <property type="match status" value="1"/>
</dbReference>
<dbReference type="InterPro" id="IPR031157">
    <property type="entry name" value="G_TR_CS"/>
</dbReference>
<dbReference type="AlphaFoldDB" id="A0A139A041"/>
<dbReference type="OrthoDB" id="198619at2759"/>
<dbReference type="SUPFAM" id="SSF54980">
    <property type="entry name" value="EF-G C-terminal domain-like"/>
    <property type="match status" value="2"/>
</dbReference>
<dbReference type="PROSITE" id="PS00301">
    <property type="entry name" value="G_TR_1"/>
    <property type="match status" value="1"/>
</dbReference>
<dbReference type="Proteomes" id="UP000070544">
    <property type="component" value="Unassembled WGS sequence"/>
</dbReference>
<dbReference type="Gene3D" id="3.30.70.870">
    <property type="entry name" value="Elongation Factor G (Translational Gtpase), domain 3"/>
    <property type="match status" value="1"/>
</dbReference>
<dbReference type="InterPro" id="IPR000795">
    <property type="entry name" value="T_Tr_GTP-bd_dom"/>
</dbReference>
<dbReference type="GO" id="GO:0032543">
    <property type="term" value="P:mitochondrial translation"/>
    <property type="evidence" value="ECO:0007669"/>
    <property type="project" value="TreeGrafter"/>
</dbReference>
<evidence type="ECO:0000256" key="2">
    <source>
        <dbReference type="ARBA" id="ARBA00022917"/>
    </source>
</evidence>
<feature type="domain" description="Tr-type G" evidence="6">
    <location>
        <begin position="94"/>
        <end position="414"/>
    </location>
</feature>
<dbReference type="InterPro" id="IPR009000">
    <property type="entry name" value="Transl_B-barrel_sf"/>
</dbReference>
<dbReference type="Pfam" id="PF00009">
    <property type="entry name" value="GTP_EFTU"/>
    <property type="match status" value="1"/>
</dbReference>
<evidence type="ECO:0000256" key="3">
    <source>
        <dbReference type="ARBA" id="ARBA00023128"/>
    </source>
</evidence>
<reference evidence="7 8" key="1">
    <citation type="journal article" date="2015" name="Genome Biol. Evol.">
        <title>Phylogenomic analyses indicate that early fungi evolved digesting cell walls of algal ancestors of land plants.</title>
        <authorList>
            <person name="Chang Y."/>
            <person name="Wang S."/>
            <person name="Sekimoto S."/>
            <person name="Aerts A.L."/>
            <person name="Choi C."/>
            <person name="Clum A."/>
            <person name="LaButti K.M."/>
            <person name="Lindquist E.A."/>
            <person name="Yee Ngan C."/>
            <person name="Ohm R.A."/>
            <person name="Salamov A.A."/>
            <person name="Grigoriev I.V."/>
            <person name="Spatafora J.W."/>
            <person name="Berbee M.L."/>
        </authorList>
    </citation>
    <scope>NUCLEOTIDE SEQUENCE [LARGE SCALE GENOMIC DNA]</scope>
    <source>
        <strain evidence="7 8">JEL478</strain>
    </source>
</reference>
<evidence type="ECO:0000259" key="6">
    <source>
        <dbReference type="PROSITE" id="PS51722"/>
    </source>
</evidence>
<dbReference type="GO" id="GO:0032790">
    <property type="term" value="P:ribosome disassembly"/>
    <property type="evidence" value="ECO:0007669"/>
    <property type="project" value="TreeGrafter"/>
</dbReference>
<organism evidence="7 8">
    <name type="scientific">Gonapodya prolifera (strain JEL478)</name>
    <name type="common">Monoblepharis prolifera</name>
    <dbReference type="NCBI Taxonomy" id="1344416"/>
    <lineage>
        <taxon>Eukaryota</taxon>
        <taxon>Fungi</taxon>
        <taxon>Fungi incertae sedis</taxon>
        <taxon>Chytridiomycota</taxon>
        <taxon>Chytridiomycota incertae sedis</taxon>
        <taxon>Monoblepharidomycetes</taxon>
        <taxon>Monoblepharidales</taxon>
        <taxon>Gonapodyaceae</taxon>
        <taxon>Gonapodya</taxon>
    </lineage>
</organism>
<dbReference type="FunFam" id="3.40.50.300:FF:000514">
    <property type="entry name" value="Ribosome-releasing factor 2, mitochondrial"/>
    <property type="match status" value="1"/>
</dbReference>
<dbReference type="SUPFAM" id="SSF52540">
    <property type="entry name" value="P-loop containing nucleoside triphosphate hydrolases"/>
    <property type="match status" value="1"/>
</dbReference>
<dbReference type="InterPro" id="IPR041095">
    <property type="entry name" value="EFG_II"/>
</dbReference>
<dbReference type="GO" id="GO:0005759">
    <property type="term" value="C:mitochondrial matrix"/>
    <property type="evidence" value="ECO:0007669"/>
    <property type="project" value="UniProtKB-ARBA"/>
</dbReference>
<dbReference type="NCBIfam" id="TIGR00231">
    <property type="entry name" value="small_GTP"/>
    <property type="match status" value="1"/>
</dbReference>
<dbReference type="PROSITE" id="PS51722">
    <property type="entry name" value="G_TR_2"/>
    <property type="match status" value="1"/>
</dbReference>
<dbReference type="GO" id="GO:0005525">
    <property type="term" value="F:GTP binding"/>
    <property type="evidence" value="ECO:0007669"/>
    <property type="project" value="UniProtKB-KW"/>
</dbReference>
<proteinExistence type="predicted"/>
<dbReference type="Gene3D" id="3.40.50.300">
    <property type="entry name" value="P-loop containing nucleotide triphosphate hydrolases"/>
    <property type="match status" value="1"/>
</dbReference>
<feature type="region of interest" description="Disordered" evidence="5">
    <location>
        <begin position="1"/>
        <end position="22"/>
    </location>
</feature>
<dbReference type="InterPro" id="IPR000640">
    <property type="entry name" value="EFG_V-like"/>
</dbReference>
<dbReference type="InterPro" id="IPR035649">
    <property type="entry name" value="EFG_V"/>
</dbReference>
<feature type="region of interest" description="Disordered" evidence="5">
    <location>
        <begin position="683"/>
        <end position="722"/>
    </location>
</feature>
<dbReference type="Gene3D" id="2.40.30.10">
    <property type="entry name" value="Translation factors"/>
    <property type="match status" value="1"/>
</dbReference>
<feature type="compositionally biased region" description="Polar residues" evidence="5">
    <location>
        <begin position="61"/>
        <end position="90"/>
    </location>
</feature>
<evidence type="ECO:0000313" key="8">
    <source>
        <dbReference type="Proteomes" id="UP000070544"/>
    </source>
</evidence>
<dbReference type="InterPro" id="IPR035647">
    <property type="entry name" value="EFG_III/V"/>
</dbReference>
<feature type="compositionally biased region" description="Polar residues" evidence="5">
    <location>
        <begin position="1"/>
        <end position="19"/>
    </location>
</feature>
<name>A0A139A041_GONPJ</name>
<evidence type="ECO:0000256" key="5">
    <source>
        <dbReference type="SAM" id="MobiDB-lite"/>
    </source>
</evidence>
<dbReference type="Gene3D" id="3.30.70.240">
    <property type="match status" value="1"/>
</dbReference>
<dbReference type="SMART" id="SM00838">
    <property type="entry name" value="EFG_C"/>
    <property type="match status" value="1"/>
</dbReference>
<dbReference type="STRING" id="1344416.A0A139A041"/>
<dbReference type="CDD" id="cd16262">
    <property type="entry name" value="EFG_III"/>
    <property type="match status" value="1"/>
</dbReference>
<evidence type="ECO:0000313" key="7">
    <source>
        <dbReference type="EMBL" id="KXS10131.1"/>
    </source>
</evidence>
<dbReference type="InterPro" id="IPR027417">
    <property type="entry name" value="P-loop_NTPase"/>
</dbReference>
<evidence type="ECO:0000256" key="1">
    <source>
        <dbReference type="ARBA" id="ARBA00022741"/>
    </source>
</evidence>
<dbReference type="InterPro" id="IPR009022">
    <property type="entry name" value="EFG_III"/>
</dbReference>
<dbReference type="GO" id="GO:0003924">
    <property type="term" value="F:GTPase activity"/>
    <property type="evidence" value="ECO:0007669"/>
    <property type="project" value="InterPro"/>
</dbReference>
<sequence length="926" mass="99305">MNHSKTALRSVNLSGTRNAQLRRSHSLHQAVLPRVREVLRVEPSKILRRNTIGLGGRRSIQHPSDFSTSRTAVQISSDASKAKNSQQKATIPSSRIRNIGIVAHIDAGKTTTTERMLFYAGYTTAIGNVDDGNTVTDFLPEERDRGITIQSACIPLAWTAHSYEEAPPQPYLINLIDTPGHVDFTIEVERSLCVLDGCVVILDGVAGVEAQTAQVWGQANRFQLPRILVVNKMDRIGADFWACLQDAEEKLAENGVECPPGGGWGKPVPIQIPVVDQNRVGTPGNGFLGIVDLVSMEFLNWPASDPTGSLVVRTPLNQANSDKSLPQNLENRALEFRERLVEFLTGQDEQLVEVFLSPVVDGNPAQIPAAELAGAVRRATLSGALVPVLCAASLKNMGVQPIMDAVAHYLPSANSSGAESATSPKSGRDEPATALAFKVVHDSRRGFLTYVRVYSGTLEKQQLYNLTSRSASNLSASPSSQSVSKPLPERPTRILQPYGGDFEEIPSISSGEIAALSGFRNVYTGDILSTLAPSKAPLPVHILAQMPPSIFVPPPVYFVSIIPQTTFEEKPLVAALEILTREDPSISWRLDEESGQWILGGMGALHLEVVGNRLRDRFGVDCEVGKVRVGYRELVSLEEAAEVEGKCDWDKAVLGKKQTASVTVTVGLVQTQGMVEKNDYLPYTPTQEDQVRRSAPSAAKKKSKDRNVATSSASLTAPYHTHHPGADGNLVILPLDPTELFVSSEGPFPKMPPAGYPPIAELADACVRGAYAGLLRGPLMGAQISGAQVRISTVTLYSPEVSTPSALRSAVSRAVSDAIAATGTKVMEPVADVDVTCRAKDVGTVSRDLTGVRSGNIMEIKDGSAAGEGGRSVIRAVVPLAELTDYLSALRSLTGGTASMGVKVRGYEAVQGDDREAKIVKEARGY</sequence>
<dbReference type="Pfam" id="PF00679">
    <property type="entry name" value="EFG_C"/>
    <property type="match status" value="1"/>
</dbReference>
<protein>
    <submittedName>
        <fullName evidence="7">p-loop containing nucleoside triphosphate hydrolase protein</fullName>
    </submittedName>
</protein>
<keyword evidence="4" id="KW-0342">GTP-binding</keyword>
<keyword evidence="2" id="KW-0648">Protein biosynthesis</keyword>
<keyword evidence="1" id="KW-0547">Nucleotide-binding</keyword>
<dbReference type="InterPro" id="IPR005225">
    <property type="entry name" value="Small_GTP-bd"/>
</dbReference>